<dbReference type="PANTHER" id="PTHR43072">
    <property type="entry name" value="N-ACETYLTRANSFERASE"/>
    <property type="match status" value="1"/>
</dbReference>
<accession>A0A1F6VI22</accession>
<dbReference type="Gene3D" id="3.40.630.30">
    <property type="match status" value="1"/>
</dbReference>
<dbReference type="EMBL" id="MFSP01000023">
    <property type="protein sequence ID" value="OGI69274.1"/>
    <property type="molecule type" value="Genomic_DNA"/>
</dbReference>
<proteinExistence type="predicted"/>
<gene>
    <name evidence="2" type="ORF">A2W18_07180</name>
</gene>
<comment type="caution">
    <text evidence="2">The sequence shown here is derived from an EMBL/GenBank/DDBJ whole genome shotgun (WGS) entry which is preliminary data.</text>
</comment>
<protein>
    <submittedName>
        <fullName evidence="2">GNAT family N-acetyltransferase</fullName>
    </submittedName>
</protein>
<dbReference type="InterPro" id="IPR000182">
    <property type="entry name" value="GNAT_dom"/>
</dbReference>
<reference evidence="2 3" key="1">
    <citation type="journal article" date="2016" name="Nat. Commun.">
        <title>Thousands of microbial genomes shed light on interconnected biogeochemical processes in an aquifer system.</title>
        <authorList>
            <person name="Anantharaman K."/>
            <person name="Brown C.T."/>
            <person name="Hug L.A."/>
            <person name="Sharon I."/>
            <person name="Castelle C.J."/>
            <person name="Probst A.J."/>
            <person name="Thomas B.C."/>
            <person name="Singh A."/>
            <person name="Wilkins M.J."/>
            <person name="Karaoz U."/>
            <person name="Brodie E.L."/>
            <person name="Williams K.H."/>
            <person name="Hubbard S.S."/>
            <person name="Banfield J.F."/>
        </authorList>
    </citation>
    <scope>NUCLEOTIDE SEQUENCE [LARGE SCALE GENOMIC DNA]</scope>
</reference>
<organism evidence="2 3">
    <name type="scientific">Candidatus Muproteobacteria bacterium RBG_16_60_9</name>
    <dbReference type="NCBI Taxonomy" id="1817755"/>
    <lineage>
        <taxon>Bacteria</taxon>
        <taxon>Pseudomonadati</taxon>
        <taxon>Pseudomonadota</taxon>
        <taxon>Candidatus Muproteobacteria</taxon>
    </lineage>
</organism>
<evidence type="ECO:0000259" key="1">
    <source>
        <dbReference type="PROSITE" id="PS51186"/>
    </source>
</evidence>
<dbReference type="CDD" id="cd04301">
    <property type="entry name" value="NAT_SF"/>
    <property type="match status" value="1"/>
</dbReference>
<dbReference type="InterPro" id="IPR016181">
    <property type="entry name" value="Acyl_CoA_acyltransferase"/>
</dbReference>
<evidence type="ECO:0000313" key="3">
    <source>
        <dbReference type="Proteomes" id="UP000179076"/>
    </source>
</evidence>
<dbReference type="Proteomes" id="UP000179076">
    <property type="component" value="Unassembled WGS sequence"/>
</dbReference>
<dbReference type="AlphaFoldDB" id="A0A1F6VI22"/>
<keyword evidence="2" id="KW-0808">Transferase</keyword>
<dbReference type="PANTHER" id="PTHR43072:SF8">
    <property type="entry name" value="ACYLTRANSFERASE FABY-RELATED"/>
    <property type="match status" value="1"/>
</dbReference>
<evidence type="ECO:0000313" key="2">
    <source>
        <dbReference type="EMBL" id="OGI69274.1"/>
    </source>
</evidence>
<feature type="domain" description="N-acetyltransferase" evidence="1">
    <location>
        <begin position="11"/>
        <end position="174"/>
    </location>
</feature>
<dbReference type="GO" id="GO:0016747">
    <property type="term" value="F:acyltransferase activity, transferring groups other than amino-acyl groups"/>
    <property type="evidence" value="ECO:0007669"/>
    <property type="project" value="InterPro"/>
</dbReference>
<dbReference type="Pfam" id="PF13420">
    <property type="entry name" value="Acetyltransf_4"/>
    <property type="match status" value="1"/>
</dbReference>
<dbReference type="SUPFAM" id="SSF55729">
    <property type="entry name" value="Acyl-CoA N-acyltransferases (Nat)"/>
    <property type="match status" value="1"/>
</dbReference>
<name>A0A1F6VI22_9PROT</name>
<sequence>MKADLAPASDIEVRLARATDLAAITDIYAHHVLHGLASFEIEPPSVAEMTRRYRSVVTKGYPYFVATANATVLGYTYAGAYHQRPGYRHTVENSVYVEHMQVGRGIGRRLLDTLIDECERSGFRQMLAIIGNSDNRASIKLHERCGFTLTGTFRSVGHKHGRWVDVVLMQRALGLGDAPI</sequence>
<dbReference type="PROSITE" id="PS51186">
    <property type="entry name" value="GNAT"/>
    <property type="match status" value="1"/>
</dbReference>